<evidence type="ECO:0000313" key="2">
    <source>
        <dbReference type="Proteomes" id="UP001148838"/>
    </source>
</evidence>
<protein>
    <submittedName>
        <fullName evidence="1">Uncharacterized protein</fullName>
    </submittedName>
</protein>
<dbReference type="SUPFAM" id="SSF50814">
    <property type="entry name" value="Lipocalins"/>
    <property type="match status" value="1"/>
</dbReference>
<dbReference type="InterPro" id="IPR036397">
    <property type="entry name" value="RNaseH_sf"/>
</dbReference>
<dbReference type="Pfam" id="PF01359">
    <property type="entry name" value="Transposase_1"/>
    <property type="match status" value="1"/>
</dbReference>
<dbReference type="EMBL" id="JAJSOF020000031">
    <property type="protein sequence ID" value="KAJ4430922.1"/>
    <property type="molecule type" value="Genomic_DNA"/>
</dbReference>
<dbReference type="InterPro" id="IPR052709">
    <property type="entry name" value="Transposase-MT_Hybrid"/>
</dbReference>
<dbReference type="Proteomes" id="UP001148838">
    <property type="component" value="Unassembled WGS sequence"/>
</dbReference>
<organism evidence="1 2">
    <name type="scientific">Periplaneta americana</name>
    <name type="common">American cockroach</name>
    <name type="synonym">Blatta americana</name>
    <dbReference type="NCBI Taxonomy" id="6978"/>
    <lineage>
        <taxon>Eukaryota</taxon>
        <taxon>Metazoa</taxon>
        <taxon>Ecdysozoa</taxon>
        <taxon>Arthropoda</taxon>
        <taxon>Hexapoda</taxon>
        <taxon>Insecta</taxon>
        <taxon>Pterygota</taxon>
        <taxon>Neoptera</taxon>
        <taxon>Polyneoptera</taxon>
        <taxon>Dictyoptera</taxon>
        <taxon>Blattodea</taxon>
        <taxon>Blattoidea</taxon>
        <taxon>Blattidae</taxon>
        <taxon>Blattinae</taxon>
        <taxon>Periplaneta</taxon>
    </lineage>
</organism>
<gene>
    <name evidence="1" type="ORF">ANN_19515</name>
</gene>
<dbReference type="PANTHER" id="PTHR46060:SF1">
    <property type="entry name" value="MARINER MOS1 TRANSPOSASE-LIKE PROTEIN"/>
    <property type="match status" value="1"/>
</dbReference>
<name>A0ABQ8SAE7_PERAM</name>
<dbReference type="Gene3D" id="3.30.420.10">
    <property type="entry name" value="Ribonuclease H-like superfamily/Ribonuclease H"/>
    <property type="match status" value="2"/>
</dbReference>
<accession>A0ABQ8SAE7</accession>
<dbReference type="PANTHER" id="PTHR46060">
    <property type="entry name" value="MARINER MOS1 TRANSPOSASE-LIKE PROTEIN"/>
    <property type="match status" value="1"/>
</dbReference>
<sequence length="267" mass="30283">MVFTDFPATKKSRLQKSKVKTLLIAFFDNNGIIHKEFVPAGQIINAAFYQSVLNRLPQRIRRNMVTVLEHPPYFPDLAPADFFLFPRLKAAMKGERFADVNAIKDRVTGVLRSIPQEAFADSFQKLYERSLIKKASFVVIMTDYETFGLVFSCQKLAFANRQAAFIMSRSPKLAQIYIDKIRNRLNGYGINHFALSNINQTCTPYDENTWEIKVNPTTLTLKGIAKTIGHHVKYGFQQTGRAVGNGINSVAQWTSGLFGVKPRRDPK</sequence>
<evidence type="ECO:0000313" key="1">
    <source>
        <dbReference type="EMBL" id="KAJ4430922.1"/>
    </source>
</evidence>
<dbReference type="InterPro" id="IPR012674">
    <property type="entry name" value="Calycin"/>
</dbReference>
<proteinExistence type="predicted"/>
<keyword evidence="2" id="KW-1185">Reference proteome</keyword>
<comment type="caution">
    <text evidence="1">The sequence shown here is derived from an EMBL/GenBank/DDBJ whole genome shotgun (WGS) entry which is preliminary data.</text>
</comment>
<reference evidence="1 2" key="1">
    <citation type="journal article" date="2022" name="Allergy">
        <title>Genome assembly and annotation of Periplaneta americana reveal a comprehensive cockroach allergen profile.</title>
        <authorList>
            <person name="Wang L."/>
            <person name="Xiong Q."/>
            <person name="Saelim N."/>
            <person name="Wang L."/>
            <person name="Nong W."/>
            <person name="Wan A.T."/>
            <person name="Shi M."/>
            <person name="Liu X."/>
            <person name="Cao Q."/>
            <person name="Hui J.H.L."/>
            <person name="Sookrung N."/>
            <person name="Leung T.F."/>
            <person name="Tungtrongchitr A."/>
            <person name="Tsui S.K.W."/>
        </authorList>
    </citation>
    <scope>NUCLEOTIDE SEQUENCE [LARGE SCALE GENOMIC DNA]</scope>
    <source>
        <strain evidence="1">PWHHKU_190912</strain>
    </source>
</reference>
<dbReference type="InterPro" id="IPR001888">
    <property type="entry name" value="Transposase_1"/>
</dbReference>